<sequence length="135" mass="15292">MAFTTKRVYDPPEASDGYRVLVDRLWPRGVSKERAELDEWAKDVAPSPELRSEWHHSPDREATFDDFAARYRHELDENAAAETLLALGREHDRVTLVFGARDEHANHAIVLLDWLAAHGASVDRDAQGDAETNET</sequence>
<name>A0ABN2Q8E2_9MICO</name>
<dbReference type="Proteomes" id="UP001499954">
    <property type="component" value="Unassembled WGS sequence"/>
</dbReference>
<evidence type="ECO:0000313" key="2">
    <source>
        <dbReference type="Proteomes" id="UP001499954"/>
    </source>
</evidence>
<dbReference type="RefSeq" id="WP_157414603.1">
    <property type="nucleotide sequence ID" value="NZ_BAAAMK010000001.1"/>
</dbReference>
<dbReference type="PANTHER" id="PTHR36849:SF1">
    <property type="entry name" value="CYTOPLASMIC PROTEIN"/>
    <property type="match status" value="1"/>
</dbReference>
<organism evidence="1 2">
    <name type="scientific">Agromyces allii</name>
    <dbReference type="NCBI Taxonomy" id="393607"/>
    <lineage>
        <taxon>Bacteria</taxon>
        <taxon>Bacillati</taxon>
        <taxon>Actinomycetota</taxon>
        <taxon>Actinomycetes</taxon>
        <taxon>Micrococcales</taxon>
        <taxon>Microbacteriaceae</taxon>
        <taxon>Agromyces</taxon>
    </lineage>
</organism>
<dbReference type="EMBL" id="BAAAMK010000001">
    <property type="protein sequence ID" value="GAA1945149.1"/>
    <property type="molecule type" value="Genomic_DNA"/>
</dbReference>
<keyword evidence="2" id="KW-1185">Reference proteome</keyword>
<evidence type="ECO:0000313" key="1">
    <source>
        <dbReference type="EMBL" id="GAA1945149.1"/>
    </source>
</evidence>
<gene>
    <name evidence="1" type="ORF">GCM10009717_09540</name>
</gene>
<reference evidence="1 2" key="1">
    <citation type="journal article" date="2019" name="Int. J. Syst. Evol. Microbiol.">
        <title>The Global Catalogue of Microorganisms (GCM) 10K type strain sequencing project: providing services to taxonomists for standard genome sequencing and annotation.</title>
        <authorList>
            <consortium name="The Broad Institute Genomics Platform"/>
            <consortium name="The Broad Institute Genome Sequencing Center for Infectious Disease"/>
            <person name="Wu L."/>
            <person name="Ma J."/>
        </authorList>
    </citation>
    <scope>NUCLEOTIDE SEQUENCE [LARGE SCALE GENOMIC DNA]</scope>
    <source>
        <strain evidence="1 2">JCM 13584</strain>
    </source>
</reference>
<dbReference type="Pfam" id="PF22752">
    <property type="entry name" value="DUF488-N3i"/>
    <property type="match status" value="1"/>
</dbReference>
<dbReference type="PANTHER" id="PTHR36849">
    <property type="entry name" value="CYTOPLASMIC PROTEIN-RELATED"/>
    <property type="match status" value="1"/>
</dbReference>
<dbReference type="InterPro" id="IPR052552">
    <property type="entry name" value="YeaO-like"/>
</dbReference>
<proteinExistence type="predicted"/>
<accession>A0ABN2Q8E2</accession>
<protein>
    <submittedName>
        <fullName evidence="1">DUF488 family protein</fullName>
    </submittedName>
</protein>
<comment type="caution">
    <text evidence="1">The sequence shown here is derived from an EMBL/GenBank/DDBJ whole genome shotgun (WGS) entry which is preliminary data.</text>
</comment>